<accession>C5A2J9</accession>
<dbReference type="KEGG" id="tga:TGAM_2116"/>
<dbReference type="InterPro" id="IPR043519">
    <property type="entry name" value="NT_sf"/>
</dbReference>
<dbReference type="HOGENOM" id="CLU_130257_9_4_2"/>
<keyword evidence="2" id="KW-0808">Transferase</keyword>
<dbReference type="CDD" id="cd05403">
    <property type="entry name" value="NT_KNTase_like"/>
    <property type="match status" value="1"/>
</dbReference>
<dbReference type="PANTHER" id="PTHR43449">
    <property type="entry name" value="NUCLEOTIDYLTRANSFERASE"/>
    <property type="match status" value="1"/>
</dbReference>
<dbReference type="AlphaFoldDB" id="C5A2J9"/>
<protein>
    <submittedName>
        <fullName evidence="2">Nucleotidyltransferase containing PAP/25A core domain, putative</fullName>
    </submittedName>
</protein>
<name>C5A2J9_THEGJ</name>
<dbReference type="RefSeq" id="WP_015859721.1">
    <property type="nucleotide sequence ID" value="NC_012804.1"/>
</dbReference>
<gene>
    <name evidence="2" type="ordered locus">TGAM_2116</name>
</gene>
<evidence type="ECO:0000259" key="1">
    <source>
        <dbReference type="Pfam" id="PF01909"/>
    </source>
</evidence>
<dbReference type="OrthoDB" id="9287at2157"/>
<dbReference type="PATRIC" id="fig|593117.10.peg.2123"/>
<dbReference type="InterPro" id="IPR002934">
    <property type="entry name" value="Polymerase_NTP_transf_dom"/>
</dbReference>
<evidence type="ECO:0000313" key="2">
    <source>
        <dbReference type="EMBL" id="ACS34618.1"/>
    </source>
</evidence>
<dbReference type="eggNOG" id="arCOG01195">
    <property type="taxonomic scope" value="Archaea"/>
</dbReference>
<dbReference type="STRING" id="593117.TGAM_2116"/>
<dbReference type="EMBL" id="CP001398">
    <property type="protein sequence ID" value="ACS34618.1"/>
    <property type="molecule type" value="Genomic_DNA"/>
</dbReference>
<dbReference type="GeneID" id="7988682"/>
<sequence length="104" mass="12082">MQGKAWALRIAGVIKRRYPDARVVFFGSRIRGDYLKDSDYDIIVVSKAFRGKHFTRRSSEVLRALWDVGIVGDFEILCYTPEEFERKRKSLGIVREALREGLMV</sequence>
<dbReference type="PaxDb" id="593117-TGAM_2116"/>
<dbReference type="GO" id="GO:0016779">
    <property type="term" value="F:nucleotidyltransferase activity"/>
    <property type="evidence" value="ECO:0007669"/>
    <property type="project" value="InterPro"/>
</dbReference>
<keyword evidence="3" id="KW-1185">Reference proteome</keyword>
<dbReference type="Gene3D" id="3.30.460.10">
    <property type="entry name" value="Beta Polymerase, domain 2"/>
    <property type="match status" value="1"/>
</dbReference>
<evidence type="ECO:0000313" key="3">
    <source>
        <dbReference type="Proteomes" id="UP000001488"/>
    </source>
</evidence>
<feature type="domain" description="Polymerase nucleotidyl transferase" evidence="1">
    <location>
        <begin position="10"/>
        <end position="58"/>
    </location>
</feature>
<dbReference type="Pfam" id="PF01909">
    <property type="entry name" value="NTP_transf_2"/>
    <property type="match status" value="1"/>
</dbReference>
<organism evidence="2 3">
    <name type="scientific">Thermococcus gammatolerans (strain DSM 15229 / JCM 11827 / EJ3)</name>
    <dbReference type="NCBI Taxonomy" id="593117"/>
    <lineage>
        <taxon>Archaea</taxon>
        <taxon>Methanobacteriati</taxon>
        <taxon>Methanobacteriota</taxon>
        <taxon>Thermococci</taxon>
        <taxon>Thermococcales</taxon>
        <taxon>Thermococcaceae</taxon>
        <taxon>Thermococcus</taxon>
    </lineage>
</organism>
<reference evidence="2 3" key="1">
    <citation type="journal article" date="2007" name="Genome Biol.">
        <title>Genome analysis and genome-wide proteomics of Thermococcus gammatolerans, the most radioresistant organism known amongst the Archaea.</title>
        <authorList>
            <person name="Zivanovic Y."/>
            <person name="Armengaud J."/>
            <person name="Lagorce A."/>
            <person name="Leplat C."/>
            <person name="Guerin P."/>
            <person name="Dutertre M."/>
            <person name="Anthouard V."/>
            <person name="Forterre P."/>
            <person name="Wincker P."/>
            <person name="Confalonieri F."/>
        </authorList>
    </citation>
    <scope>NUCLEOTIDE SEQUENCE [LARGE SCALE GENOMIC DNA]</scope>
    <source>
        <strain evidence="3">DSM 15229 / JCM 11827 / EJ3</strain>
    </source>
</reference>
<proteinExistence type="predicted"/>
<dbReference type="PANTHER" id="PTHR43449:SF3">
    <property type="entry name" value="POLYMERASE NUCLEOTIDYL TRANSFERASE DOMAIN-CONTAINING PROTEIN"/>
    <property type="match status" value="1"/>
</dbReference>
<dbReference type="SUPFAM" id="SSF81301">
    <property type="entry name" value="Nucleotidyltransferase"/>
    <property type="match status" value="1"/>
</dbReference>
<dbReference type="Proteomes" id="UP000001488">
    <property type="component" value="Chromosome"/>
</dbReference>